<gene>
    <name evidence="2" type="ORF">GCM10008933_19120</name>
</gene>
<keyword evidence="3" id="KW-1185">Reference proteome</keyword>
<name>A0ABN0Y9R8_9BACL</name>
<dbReference type="Proteomes" id="UP001500340">
    <property type="component" value="Unassembled WGS sequence"/>
</dbReference>
<evidence type="ECO:0000256" key="1">
    <source>
        <dbReference type="SAM" id="MobiDB-lite"/>
    </source>
</evidence>
<sequence>MDDYPKTTGDLVYEQHKLLAEYRFENDIPRDDALPFDTRITQGISEPGPENSSSDDREETFPDVPDADAIQSDTPVDPAIPDIDTTMHGIDLLNGYNGDEVEEEQD</sequence>
<reference evidence="2 3" key="1">
    <citation type="journal article" date="2019" name="Int. J. Syst. Evol. Microbiol.">
        <title>The Global Catalogue of Microorganisms (GCM) 10K type strain sequencing project: providing services to taxonomists for standard genome sequencing and annotation.</title>
        <authorList>
            <consortium name="The Broad Institute Genomics Platform"/>
            <consortium name="The Broad Institute Genome Sequencing Center for Infectious Disease"/>
            <person name="Wu L."/>
            <person name="Ma J."/>
        </authorList>
    </citation>
    <scope>NUCLEOTIDE SEQUENCE [LARGE SCALE GENOMIC DNA]</scope>
    <source>
        <strain evidence="2 3">JCM 12774</strain>
    </source>
</reference>
<proteinExistence type="predicted"/>
<accession>A0ABN0Y9R8</accession>
<comment type="caution">
    <text evidence="2">The sequence shown here is derived from an EMBL/GenBank/DDBJ whole genome shotgun (WGS) entry which is preliminary data.</text>
</comment>
<dbReference type="EMBL" id="BAAACX010000008">
    <property type="protein sequence ID" value="GAA0388329.1"/>
    <property type="molecule type" value="Genomic_DNA"/>
</dbReference>
<organism evidence="2 3">
    <name type="scientific">Paenibacillus motobuensis</name>
    <dbReference type="NCBI Taxonomy" id="295324"/>
    <lineage>
        <taxon>Bacteria</taxon>
        <taxon>Bacillati</taxon>
        <taxon>Bacillota</taxon>
        <taxon>Bacilli</taxon>
        <taxon>Bacillales</taxon>
        <taxon>Paenibacillaceae</taxon>
        <taxon>Paenibacillus</taxon>
    </lineage>
</organism>
<dbReference type="RefSeq" id="WP_343860344.1">
    <property type="nucleotide sequence ID" value="NZ_BAAACX010000008.1"/>
</dbReference>
<evidence type="ECO:0000313" key="2">
    <source>
        <dbReference type="EMBL" id="GAA0388329.1"/>
    </source>
</evidence>
<protein>
    <recommendedName>
        <fullName evidence="4">Transposase</fullName>
    </recommendedName>
</protein>
<feature type="region of interest" description="Disordered" evidence="1">
    <location>
        <begin position="30"/>
        <end position="106"/>
    </location>
</feature>
<evidence type="ECO:0008006" key="4">
    <source>
        <dbReference type="Google" id="ProtNLM"/>
    </source>
</evidence>
<evidence type="ECO:0000313" key="3">
    <source>
        <dbReference type="Proteomes" id="UP001500340"/>
    </source>
</evidence>